<dbReference type="AlphaFoldDB" id="A0A7K1GIC6"/>
<comment type="caution">
    <text evidence="9">The sequence shown here is derived from an EMBL/GenBank/DDBJ whole genome shotgun (WGS) entry which is preliminary data.</text>
</comment>
<evidence type="ECO:0000259" key="8">
    <source>
        <dbReference type="Pfam" id="PF25990"/>
    </source>
</evidence>
<proteinExistence type="inferred from homology"/>
<dbReference type="InterPro" id="IPR058625">
    <property type="entry name" value="MdtA-like_BSH"/>
</dbReference>
<name>A0A7K1GIC6_9FLAO</name>
<protein>
    <submittedName>
        <fullName evidence="9">Efflux RND transporter periplasmic adaptor subunit</fullName>
    </submittedName>
</protein>
<feature type="domain" description="YknX-like beta-barrel" evidence="8">
    <location>
        <begin position="223"/>
        <end position="289"/>
    </location>
</feature>
<dbReference type="GO" id="GO:1990281">
    <property type="term" value="C:efflux pump complex"/>
    <property type="evidence" value="ECO:0007669"/>
    <property type="project" value="TreeGrafter"/>
</dbReference>
<evidence type="ECO:0000313" key="9">
    <source>
        <dbReference type="EMBL" id="MTH28667.1"/>
    </source>
</evidence>
<feature type="domain" description="Multidrug resistance protein MdtA-like alpha-helical hairpin" evidence="5">
    <location>
        <begin position="110"/>
        <end position="179"/>
    </location>
</feature>
<organism evidence="9 10">
    <name type="scientific">Myroides pelagicus</name>
    <dbReference type="NCBI Taxonomy" id="270914"/>
    <lineage>
        <taxon>Bacteria</taxon>
        <taxon>Pseudomonadati</taxon>
        <taxon>Bacteroidota</taxon>
        <taxon>Flavobacteriia</taxon>
        <taxon>Flavobacteriales</taxon>
        <taxon>Flavobacteriaceae</taxon>
        <taxon>Myroides</taxon>
    </lineage>
</organism>
<dbReference type="InterPro" id="IPR058627">
    <property type="entry name" value="MdtA-like_C"/>
</dbReference>
<dbReference type="Gene3D" id="1.10.287.470">
    <property type="entry name" value="Helix hairpin bin"/>
    <property type="match status" value="1"/>
</dbReference>
<evidence type="ECO:0000256" key="1">
    <source>
        <dbReference type="ARBA" id="ARBA00004196"/>
    </source>
</evidence>
<dbReference type="Pfam" id="PF25917">
    <property type="entry name" value="BSH_RND"/>
    <property type="match status" value="1"/>
</dbReference>
<feature type="coiled-coil region" evidence="4">
    <location>
        <begin position="106"/>
        <end position="133"/>
    </location>
</feature>
<dbReference type="GO" id="GO:0015562">
    <property type="term" value="F:efflux transmembrane transporter activity"/>
    <property type="evidence" value="ECO:0007669"/>
    <property type="project" value="TreeGrafter"/>
</dbReference>
<evidence type="ECO:0000259" key="7">
    <source>
        <dbReference type="Pfam" id="PF25967"/>
    </source>
</evidence>
<dbReference type="SUPFAM" id="SSF111369">
    <property type="entry name" value="HlyD-like secretion proteins"/>
    <property type="match status" value="1"/>
</dbReference>
<feature type="domain" description="Multidrug resistance protein MdtA-like C-terminal permuted SH3" evidence="7">
    <location>
        <begin position="357"/>
        <end position="396"/>
    </location>
</feature>
<evidence type="ECO:0000259" key="5">
    <source>
        <dbReference type="Pfam" id="PF25876"/>
    </source>
</evidence>
<dbReference type="RefSeq" id="WP_155034650.1">
    <property type="nucleotide sequence ID" value="NZ_JAYMMG010000002.1"/>
</dbReference>
<keyword evidence="3" id="KW-0813">Transport</keyword>
<dbReference type="InterPro" id="IPR058636">
    <property type="entry name" value="Beta-barrel_YknX"/>
</dbReference>
<evidence type="ECO:0000256" key="2">
    <source>
        <dbReference type="ARBA" id="ARBA00009477"/>
    </source>
</evidence>
<dbReference type="EMBL" id="WMJY01000002">
    <property type="protein sequence ID" value="MTH28667.1"/>
    <property type="molecule type" value="Genomic_DNA"/>
</dbReference>
<dbReference type="Gene3D" id="2.40.30.170">
    <property type="match status" value="1"/>
</dbReference>
<dbReference type="Proteomes" id="UP000488936">
    <property type="component" value="Unassembled WGS sequence"/>
</dbReference>
<comment type="subcellular location">
    <subcellularLocation>
        <location evidence="1">Cell envelope</location>
    </subcellularLocation>
</comment>
<feature type="domain" description="Multidrug resistance protein MdtA-like barrel-sandwich hybrid" evidence="6">
    <location>
        <begin position="60"/>
        <end position="208"/>
    </location>
</feature>
<keyword evidence="10" id="KW-1185">Reference proteome</keyword>
<evidence type="ECO:0000256" key="4">
    <source>
        <dbReference type="SAM" id="Coils"/>
    </source>
</evidence>
<evidence type="ECO:0000256" key="3">
    <source>
        <dbReference type="ARBA" id="ARBA00022448"/>
    </source>
</evidence>
<evidence type="ECO:0000259" key="6">
    <source>
        <dbReference type="Pfam" id="PF25917"/>
    </source>
</evidence>
<dbReference type="Pfam" id="PF25876">
    <property type="entry name" value="HH_MFP_RND"/>
    <property type="match status" value="1"/>
</dbReference>
<comment type="similarity">
    <text evidence="2">Belongs to the membrane fusion protein (MFP) (TC 8.A.1) family.</text>
</comment>
<dbReference type="InterPro" id="IPR058624">
    <property type="entry name" value="MdtA-like_HH"/>
</dbReference>
<evidence type="ECO:0000313" key="10">
    <source>
        <dbReference type="Proteomes" id="UP000488936"/>
    </source>
</evidence>
<dbReference type="OrthoDB" id="9809068at2"/>
<sequence>MKKKYVIGGSVLILLIVIGLSTGVFSKRKEGVVVEVKVLGRDDIIEKVSGTGKVQPEIEVKLTSEVSGEIINLPIKEGQVVNKGDLLVEINPDLYESIVDRNQAVLETSMAGLSQAQAQLKEAQANYERNKTLYSKGVISGSEWDKVVSNYEVTKATNKSAYYNVESAKAALTEAKRNLLRTTIYSPTYGTISKVNVELGERVLGTQQMAGTEILRVANLSKMEVEVDINENDIVKINEGDETIINVDAYLKKEFKGIVTSISNSASNQTLSADQVTTFKVKIKILEESYKDLIEEGVENDSPFRPGMTAAVEIITNVRKGVLAVPISAVVMRSLTDTIQNKDVENKAYDKDKMKEAVFVSKDGVAHLKFIKTGIQDDTNIEVVGGLEAGEEVITGPYSVVNKQLQHKEKIKVE</sequence>
<dbReference type="Pfam" id="PF25990">
    <property type="entry name" value="Beta-barrel_YknX"/>
    <property type="match status" value="1"/>
</dbReference>
<keyword evidence="4" id="KW-0175">Coiled coil</keyword>
<gene>
    <name evidence="9" type="ORF">GJV77_01835</name>
</gene>
<reference evidence="9 10" key="1">
    <citation type="journal article" date="2006" name="Int. J. Syst. Evol. Microbiol.">
        <title>Myroides pelagicus sp. nov., isolated from seawater in Thailand.</title>
        <authorList>
            <person name="Yoon J."/>
            <person name="Maneerat S."/>
            <person name="Kawai F."/>
            <person name="Yokota A."/>
        </authorList>
    </citation>
    <scope>NUCLEOTIDE SEQUENCE [LARGE SCALE GENOMIC DNA]</scope>
    <source>
        <strain evidence="9 10">SM1T</strain>
    </source>
</reference>
<dbReference type="Pfam" id="PF25967">
    <property type="entry name" value="RND-MFP_C"/>
    <property type="match status" value="1"/>
</dbReference>
<dbReference type="PANTHER" id="PTHR30469:SF33">
    <property type="entry name" value="SLR1207 PROTEIN"/>
    <property type="match status" value="1"/>
</dbReference>
<dbReference type="Gene3D" id="2.40.420.20">
    <property type="match status" value="1"/>
</dbReference>
<dbReference type="PANTHER" id="PTHR30469">
    <property type="entry name" value="MULTIDRUG RESISTANCE PROTEIN MDTA"/>
    <property type="match status" value="1"/>
</dbReference>
<dbReference type="NCBIfam" id="TIGR01730">
    <property type="entry name" value="RND_mfp"/>
    <property type="match status" value="1"/>
</dbReference>
<dbReference type="Gene3D" id="2.40.50.100">
    <property type="match status" value="1"/>
</dbReference>
<accession>A0A7K1GIC6</accession>
<dbReference type="InterPro" id="IPR006143">
    <property type="entry name" value="RND_pump_MFP"/>
</dbReference>